<organism evidence="4 5">
    <name type="scientific">Paenibacillus terricola</name>
    <dbReference type="NCBI Taxonomy" id="2763503"/>
    <lineage>
        <taxon>Bacteria</taxon>
        <taxon>Bacillati</taxon>
        <taxon>Bacillota</taxon>
        <taxon>Bacilli</taxon>
        <taxon>Bacillales</taxon>
        <taxon>Paenibacillaceae</taxon>
        <taxon>Paenibacillus</taxon>
    </lineage>
</organism>
<dbReference type="Pfam" id="PF20597">
    <property type="entry name" value="pAdhesive_15"/>
    <property type="match status" value="1"/>
</dbReference>
<gene>
    <name evidence="4" type="ORF">H8B09_11175</name>
</gene>
<dbReference type="RefSeq" id="WP_191203572.1">
    <property type="nucleotide sequence ID" value="NZ_JACXZA010000002.1"/>
</dbReference>
<evidence type="ECO:0000259" key="2">
    <source>
        <dbReference type="Pfam" id="PF01345"/>
    </source>
</evidence>
<evidence type="ECO:0000256" key="1">
    <source>
        <dbReference type="SAM" id="MobiDB-lite"/>
    </source>
</evidence>
<comment type="caution">
    <text evidence="4">The sequence shown here is derived from an EMBL/GenBank/DDBJ whole genome shotgun (WGS) entry which is preliminary data.</text>
</comment>
<dbReference type="NCBIfam" id="TIGR04215">
    <property type="entry name" value="choice_anch_A"/>
    <property type="match status" value="1"/>
</dbReference>
<feature type="compositionally biased region" description="Low complexity" evidence="1">
    <location>
        <begin position="275"/>
        <end position="350"/>
    </location>
</feature>
<feature type="domain" description="Choice-of-anchor A" evidence="3">
    <location>
        <begin position="6"/>
        <end position="259"/>
    </location>
</feature>
<proteinExistence type="predicted"/>
<dbReference type="NCBIfam" id="TIGR01451">
    <property type="entry name" value="B_ant_repeat"/>
    <property type="match status" value="3"/>
</dbReference>
<dbReference type="InterPro" id="IPR051172">
    <property type="entry name" value="Chlamydia_OmcB"/>
</dbReference>
<accession>A0ABR8MTN4</accession>
<dbReference type="Proteomes" id="UP000609346">
    <property type="component" value="Unassembled WGS sequence"/>
</dbReference>
<evidence type="ECO:0000259" key="3">
    <source>
        <dbReference type="Pfam" id="PF20597"/>
    </source>
</evidence>
<name>A0ABR8MTN4_9BACL</name>
<feature type="domain" description="DUF11" evidence="2">
    <location>
        <begin position="361"/>
        <end position="460"/>
    </location>
</feature>
<protein>
    <submittedName>
        <fullName evidence="4">Choice-of-anchor A family protein</fullName>
    </submittedName>
</protein>
<dbReference type="EMBL" id="JACXZA010000002">
    <property type="protein sequence ID" value="MBD3919317.1"/>
    <property type="molecule type" value="Genomic_DNA"/>
</dbReference>
<dbReference type="Pfam" id="PF01345">
    <property type="entry name" value="DUF11"/>
    <property type="match status" value="1"/>
</dbReference>
<dbReference type="InterPro" id="IPR001434">
    <property type="entry name" value="OmcB-like_DUF11"/>
</dbReference>
<dbReference type="InterPro" id="IPR047589">
    <property type="entry name" value="DUF11_rpt"/>
</dbReference>
<keyword evidence="5" id="KW-1185">Reference proteome</keyword>
<dbReference type="PANTHER" id="PTHR34819:SF3">
    <property type="entry name" value="CELL SURFACE PROTEIN"/>
    <property type="match status" value="1"/>
</dbReference>
<dbReference type="PANTHER" id="PTHR34819">
    <property type="entry name" value="LARGE CYSTEINE-RICH PERIPLASMIC PROTEIN OMCB"/>
    <property type="match status" value="1"/>
</dbReference>
<sequence>MACVNLGVANDFNVFVFTDHTQSSVDSEGRVAVGGKATYVNYAVGSRLPVSQTRADLIVQGEIDIQSGTNFAGNTIIYPTGTVTEYTMTNNNRVPNQPLVGSPIDFPAAQRDLTALSLNLSAIPPNGTVENNFGQIVLTGTDPELNIFMFNGLNVDGEGLRLDTANGINIIAPLGSTIIITIGGENVGFGSYAIFRNGITSTRLDAALILWNFFQATTAFNQNLSITGSVLAPYANWEAIGFGNIDGTIVANSLSNAGGTLEEHNIPFAGCLPGSETPTSSTTTSTSSTTSTTTPVPTSTTSTTTTESTTSTTSSSTTSSVTVSTTSSSTTTSATSSTSSTTSTSSSTTTPIVTGPNIIASKTANVTNVNIGDTITYTIQATNIGTAPGEAILAERLPDQIKFIPSSLRINGGKFSGVDITEQVIIGTIDPGQTVTIEFQVFVAGFPPGGIIINTGSVVTVAPGTTPATCTPGVLSIAGLPNVPAIPGQFLPVLPVVIPGFTPLPGELISLAPIVTASGKVVLANPVTVPGVTLPPILGVTIPPIIGTIQPIELLTGITVNRTPSVPAPNLIVFQPFLDFNLFNGQRITYSFFIVNNGNLPAVRTRFLNKVASNAVFIEGTVRVGDELRLMDDPNKGINLGPIPVHQGIIVRFDLLVNGGTSLTNSFSVIADFLQSNNTLTSATFQSKPITNPVRQLAVSSNARFLKVSSVRTIKVNGTYDYRFTITNLSSEIAAINSIFYDNLNPALEYVSGSLVVNGVQQADPQVGISLGTIAPGVTVSLSFSVRVMFEPVGDIIPNQAILFFEFISGASCFRGGLFSNLNQVTVEEEEE</sequence>
<reference evidence="4 5" key="1">
    <citation type="submission" date="2020-09" db="EMBL/GenBank/DDBJ databases">
        <title>Paenibacillus sp. strain PR3 16S rRNA gene Genome sequencing and assembly.</title>
        <authorList>
            <person name="Kim J."/>
        </authorList>
    </citation>
    <scope>NUCLEOTIDE SEQUENCE [LARGE SCALE GENOMIC DNA]</scope>
    <source>
        <strain evidence="4 5">PR3</strain>
    </source>
</reference>
<dbReference type="InterPro" id="IPR026588">
    <property type="entry name" value="Choice_anch_A"/>
</dbReference>
<evidence type="ECO:0000313" key="4">
    <source>
        <dbReference type="EMBL" id="MBD3919317.1"/>
    </source>
</evidence>
<evidence type="ECO:0000313" key="5">
    <source>
        <dbReference type="Proteomes" id="UP000609346"/>
    </source>
</evidence>
<feature type="region of interest" description="Disordered" evidence="1">
    <location>
        <begin position="268"/>
        <end position="355"/>
    </location>
</feature>
<dbReference type="Gene3D" id="2.60.40.740">
    <property type="match status" value="1"/>
</dbReference>